<dbReference type="Pfam" id="PF16810">
    <property type="entry name" value="RXLR"/>
    <property type="match status" value="1"/>
</dbReference>
<organism evidence="7 8">
    <name type="scientific">Phytophthora cactorum</name>
    <dbReference type="NCBI Taxonomy" id="29920"/>
    <lineage>
        <taxon>Eukaryota</taxon>
        <taxon>Sar</taxon>
        <taxon>Stramenopiles</taxon>
        <taxon>Oomycota</taxon>
        <taxon>Peronosporomycetes</taxon>
        <taxon>Peronosporales</taxon>
        <taxon>Peronosporaceae</taxon>
        <taxon>Phytophthora</taxon>
    </lineage>
</organism>
<keyword evidence="4 5" id="KW-0732">Signal</keyword>
<evidence type="ECO:0000256" key="2">
    <source>
        <dbReference type="ARBA" id="ARBA00010400"/>
    </source>
</evidence>
<sequence>MRFYYAVLATAATLLASTNAATVDTQHSQISQTAQEFVASTQIHSDVKRSLRSHQYEYEEEKDSVDPLNDTEERGNGVNYGSLNKLRAIVKDATAATAGGKERKNGTWSMFGDWFSPEKHLKDTTSSRDDDSK</sequence>
<name>A0A8T1U1R2_9STRA</name>
<feature type="region of interest" description="Disordered" evidence="6">
    <location>
        <begin position="51"/>
        <end position="79"/>
    </location>
</feature>
<comment type="subcellular location">
    <subcellularLocation>
        <location evidence="1 5">Secreted</location>
    </subcellularLocation>
</comment>
<comment type="similarity">
    <text evidence="2 5">Belongs to the RxLR effector family.</text>
</comment>
<evidence type="ECO:0000313" key="8">
    <source>
        <dbReference type="Proteomes" id="UP000688947"/>
    </source>
</evidence>
<feature type="signal peptide" evidence="5">
    <location>
        <begin position="1"/>
        <end position="20"/>
    </location>
</feature>
<evidence type="ECO:0000256" key="5">
    <source>
        <dbReference type="RuleBase" id="RU367124"/>
    </source>
</evidence>
<comment type="domain">
    <text evidence="5">The RxLR-dEER motif acts to carry the protein into the host cell cytoplasm through binding to cell surface phosphatidylinositol-3-phosphate.</text>
</comment>
<accession>A0A8T1U1R2</accession>
<evidence type="ECO:0000256" key="4">
    <source>
        <dbReference type="ARBA" id="ARBA00022729"/>
    </source>
</evidence>
<proteinExistence type="inferred from homology"/>
<feature type="chain" id="PRO_5035959226" description="RxLR effector protein" evidence="5">
    <location>
        <begin position="21"/>
        <end position="133"/>
    </location>
</feature>
<dbReference type="InterPro" id="IPR031825">
    <property type="entry name" value="RXLR"/>
</dbReference>
<protein>
    <recommendedName>
        <fullName evidence="5">RxLR effector protein</fullName>
    </recommendedName>
</protein>
<dbReference type="Proteomes" id="UP000688947">
    <property type="component" value="Unassembled WGS sequence"/>
</dbReference>
<evidence type="ECO:0000256" key="1">
    <source>
        <dbReference type="ARBA" id="ARBA00004613"/>
    </source>
</evidence>
<evidence type="ECO:0000313" key="7">
    <source>
        <dbReference type="EMBL" id="KAG6950667.1"/>
    </source>
</evidence>
<evidence type="ECO:0000256" key="6">
    <source>
        <dbReference type="SAM" id="MobiDB-lite"/>
    </source>
</evidence>
<dbReference type="OrthoDB" id="10452582at2759"/>
<dbReference type="VEuPathDB" id="FungiDB:PC110_g10500"/>
<reference evidence="7" key="1">
    <citation type="submission" date="2021-01" db="EMBL/GenBank/DDBJ databases">
        <title>Phytophthora aleatoria, a newly-described species from Pinus radiata is distinct from Phytophthora cactorum isolates based on comparative genomics.</title>
        <authorList>
            <person name="Mcdougal R."/>
            <person name="Panda P."/>
            <person name="Williams N."/>
            <person name="Studholme D.J."/>
        </authorList>
    </citation>
    <scope>NUCLEOTIDE SEQUENCE</scope>
    <source>
        <strain evidence="7">NZFS 3830</strain>
    </source>
</reference>
<dbReference type="GO" id="GO:0005576">
    <property type="term" value="C:extracellular region"/>
    <property type="evidence" value="ECO:0007669"/>
    <property type="project" value="UniProtKB-SubCell"/>
</dbReference>
<keyword evidence="3 5" id="KW-0964">Secreted</keyword>
<comment type="function">
    <text evidence="5">Effector that suppresses plant defense responses during pathogen infection.</text>
</comment>
<comment type="caution">
    <text evidence="7">The sequence shown here is derived from an EMBL/GenBank/DDBJ whole genome shotgun (WGS) entry which is preliminary data.</text>
</comment>
<evidence type="ECO:0000256" key="3">
    <source>
        <dbReference type="ARBA" id="ARBA00022525"/>
    </source>
</evidence>
<gene>
    <name evidence="7" type="ORF">JG687_00014098</name>
</gene>
<dbReference type="EMBL" id="JAENGZ010001102">
    <property type="protein sequence ID" value="KAG6950667.1"/>
    <property type="molecule type" value="Genomic_DNA"/>
</dbReference>
<dbReference type="AlphaFoldDB" id="A0A8T1U1R2"/>